<proteinExistence type="predicted"/>
<dbReference type="EMBL" id="CP016268">
    <property type="protein sequence ID" value="ANO50497.1"/>
    <property type="molecule type" value="Genomic_DNA"/>
</dbReference>
<feature type="region of interest" description="Disordered" evidence="1">
    <location>
        <begin position="1"/>
        <end position="28"/>
    </location>
</feature>
<organism evidence="2 3">
    <name type="scientific">Woeseia oceani</name>
    <dbReference type="NCBI Taxonomy" id="1548547"/>
    <lineage>
        <taxon>Bacteria</taxon>
        <taxon>Pseudomonadati</taxon>
        <taxon>Pseudomonadota</taxon>
        <taxon>Gammaproteobacteria</taxon>
        <taxon>Woeseiales</taxon>
        <taxon>Woeseiaceae</taxon>
        <taxon>Woeseia</taxon>
    </lineage>
</organism>
<dbReference type="AlphaFoldDB" id="A0A193LDB1"/>
<keyword evidence="3" id="KW-1185">Reference proteome</keyword>
<accession>A0A193LDB1</accession>
<reference evidence="2 3" key="1">
    <citation type="submission" date="2016-06" db="EMBL/GenBank/DDBJ databases">
        <title>Complete genome sequence of a deep-branching marine Gamma Proteobacterium Woeseia oceani type strain XK5.</title>
        <authorList>
            <person name="Mu D."/>
            <person name="Du Z."/>
        </authorList>
    </citation>
    <scope>NUCLEOTIDE SEQUENCE [LARGE SCALE GENOMIC DNA]</scope>
    <source>
        <strain evidence="2 3">XK5</strain>
    </source>
</reference>
<dbReference type="Proteomes" id="UP000092695">
    <property type="component" value="Chromosome"/>
</dbReference>
<gene>
    <name evidence="2" type="ORF">BA177_04070</name>
</gene>
<protein>
    <submittedName>
        <fullName evidence="2">Uncharacterized protein</fullName>
    </submittedName>
</protein>
<evidence type="ECO:0000256" key="1">
    <source>
        <dbReference type="SAM" id="MobiDB-lite"/>
    </source>
</evidence>
<dbReference type="STRING" id="1548547.BA177_04070"/>
<evidence type="ECO:0000313" key="3">
    <source>
        <dbReference type="Proteomes" id="UP000092695"/>
    </source>
</evidence>
<evidence type="ECO:0000313" key="2">
    <source>
        <dbReference type="EMBL" id="ANO50497.1"/>
    </source>
</evidence>
<name>A0A193LDB1_9GAMM</name>
<sequence length="81" mass="8533">MPERGTPPSGSRFRPKEPAVSSPGRHLANTQSTAVEVVFATNFAGFCGDYWRDTAQELAREPALVTAVQAADCDGSPPASV</sequence>
<dbReference type="KEGG" id="woc:BA177_04070"/>